<dbReference type="STRING" id="908809.ABG79_02136"/>
<comment type="similarity">
    <text evidence="1 5">Belongs to the DNA glycosylase MPG family.</text>
</comment>
<reference evidence="6 7" key="1">
    <citation type="submission" date="2015-09" db="EMBL/GenBank/DDBJ databases">
        <title>Draft genome sequence of a Caloramator mitchellensis, a moderate thermophile from the Great Artesian Basin of Australia.</title>
        <authorList>
            <person name="Patel B.K."/>
        </authorList>
    </citation>
    <scope>NUCLEOTIDE SEQUENCE [LARGE SCALE GENOMIC DNA]</scope>
    <source>
        <strain evidence="6 7">VF08</strain>
    </source>
</reference>
<keyword evidence="2 5" id="KW-0227">DNA damage</keyword>
<dbReference type="EC" id="3.2.2.-" evidence="5"/>
<dbReference type="PANTHER" id="PTHR10429">
    <property type="entry name" value="DNA-3-METHYLADENINE GLYCOSYLASE"/>
    <property type="match status" value="1"/>
</dbReference>
<dbReference type="GO" id="GO:0006284">
    <property type="term" value="P:base-excision repair"/>
    <property type="evidence" value="ECO:0007669"/>
    <property type="project" value="InterPro"/>
</dbReference>
<dbReference type="RefSeq" id="WP_057979432.1">
    <property type="nucleotide sequence ID" value="NZ_LKHP01000016.1"/>
</dbReference>
<dbReference type="Gene3D" id="3.10.300.10">
    <property type="entry name" value="Methylpurine-DNA glycosylase (MPG)"/>
    <property type="match status" value="1"/>
</dbReference>
<evidence type="ECO:0000313" key="7">
    <source>
        <dbReference type="Proteomes" id="UP000052015"/>
    </source>
</evidence>
<dbReference type="AlphaFoldDB" id="A0A0R3JRJ8"/>
<dbReference type="PATRIC" id="fig|908809.3.peg.2122"/>
<dbReference type="Pfam" id="PF02245">
    <property type="entry name" value="Pur_DNA_glyco"/>
    <property type="match status" value="1"/>
</dbReference>
<dbReference type="CDD" id="cd00540">
    <property type="entry name" value="AAG"/>
    <property type="match status" value="1"/>
</dbReference>
<dbReference type="SUPFAM" id="SSF50486">
    <property type="entry name" value="FMT C-terminal domain-like"/>
    <property type="match status" value="1"/>
</dbReference>
<dbReference type="FunFam" id="3.10.300.10:FF:000001">
    <property type="entry name" value="Putative 3-methyladenine DNA glycosylase"/>
    <property type="match status" value="1"/>
</dbReference>
<keyword evidence="4 5" id="KW-0234">DNA repair</keyword>
<gene>
    <name evidence="6" type="ORF">ABG79_02136</name>
</gene>
<dbReference type="OrthoDB" id="9794313at2"/>
<protein>
    <recommendedName>
        <fullName evidence="5">Putative 3-methyladenine DNA glycosylase</fullName>
        <ecNumber evidence="5">3.2.2.-</ecNumber>
    </recommendedName>
</protein>
<comment type="caution">
    <text evidence="6">The sequence shown here is derived from an EMBL/GenBank/DDBJ whole genome shotgun (WGS) entry which is preliminary data.</text>
</comment>
<evidence type="ECO:0000256" key="5">
    <source>
        <dbReference type="HAMAP-Rule" id="MF_00527"/>
    </source>
</evidence>
<evidence type="ECO:0000256" key="3">
    <source>
        <dbReference type="ARBA" id="ARBA00022801"/>
    </source>
</evidence>
<name>A0A0R3JRJ8_CALMK</name>
<accession>A0A0R3JRJ8</accession>
<evidence type="ECO:0000256" key="2">
    <source>
        <dbReference type="ARBA" id="ARBA00022763"/>
    </source>
</evidence>
<dbReference type="HAMAP" id="MF_00527">
    <property type="entry name" value="3MGH"/>
    <property type="match status" value="1"/>
</dbReference>
<dbReference type="InterPro" id="IPR011034">
    <property type="entry name" value="Formyl_transferase-like_C_sf"/>
</dbReference>
<proteinExistence type="inferred from homology"/>
<keyword evidence="7" id="KW-1185">Reference proteome</keyword>
<dbReference type="EMBL" id="LKHP01000016">
    <property type="protein sequence ID" value="KRQ86102.1"/>
    <property type="molecule type" value="Genomic_DNA"/>
</dbReference>
<dbReference type="GO" id="GO:0003677">
    <property type="term" value="F:DNA binding"/>
    <property type="evidence" value="ECO:0007669"/>
    <property type="project" value="InterPro"/>
</dbReference>
<dbReference type="NCBIfam" id="NF002001">
    <property type="entry name" value="PRK00802.1-1"/>
    <property type="match status" value="1"/>
</dbReference>
<evidence type="ECO:0000313" key="6">
    <source>
        <dbReference type="EMBL" id="KRQ86102.1"/>
    </source>
</evidence>
<dbReference type="InterPro" id="IPR036995">
    <property type="entry name" value="MPG_sf"/>
</dbReference>
<keyword evidence="3 5" id="KW-0378">Hydrolase</keyword>
<evidence type="ECO:0000256" key="4">
    <source>
        <dbReference type="ARBA" id="ARBA00023204"/>
    </source>
</evidence>
<dbReference type="NCBIfam" id="TIGR00567">
    <property type="entry name" value="3mg"/>
    <property type="match status" value="1"/>
</dbReference>
<sequence>MKLPFEFYDRDTLEVAKDLLGKKLVRKIGKDLLIGKIVEVEAYIGPIDKACHSYNFKKTKRNEVMFGPPGTAYIYFIYGMYHCLNIVTETEGMPCAVLVRAVEPLQGLDLLTQNRFGKKYNELNPLQRKNLTNSPGKLCKAFSIDKILNGISLLGDELYILDNDESFEIMSDKRIGIDYAEEAKDFEWRFFIKNNPFVSVLKKE</sequence>
<dbReference type="PANTHER" id="PTHR10429:SF0">
    <property type="entry name" value="DNA-3-METHYLADENINE GLYCOSYLASE"/>
    <property type="match status" value="1"/>
</dbReference>
<dbReference type="Proteomes" id="UP000052015">
    <property type="component" value="Unassembled WGS sequence"/>
</dbReference>
<dbReference type="InterPro" id="IPR003180">
    <property type="entry name" value="MPG"/>
</dbReference>
<evidence type="ECO:0000256" key="1">
    <source>
        <dbReference type="ARBA" id="ARBA00009232"/>
    </source>
</evidence>
<organism evidence="6 7">
    <name type="scientific">Caloramator mitchellensis</name>
    <dbReference type="NCBI Taxonomy" id="908809"/>
    <lineage>
        <taxon>Bacteria</taxon>
        <taxon>Bacillati</taxon>
        <taxon>Bacillota</taxon>
        <taxon>Clostridia</taxon>
        <taxon>Eubacteriales</taxon>
        <taxon>Clostridiaceae</taxon>
        <taxon>Caloramator</taxon>
    </lineage>
</organism>
<dbReference type="GO" id="GO:0003905">
    <property type="term" value="F:alkylbase DNA N-glycosylase activity"/>
    <property type="evidence" value="ECO:0007669"/>
    <property type="project" value="InterPro"/>
</dbReference>